<name>A0A9Q3PGL4_9BASI</name>
<keyword evidence="3" id="KW-1185">Reference proteome</keyword>
<evidence type="ECO:0000313" key="2">
    <source>
        <dbReference type="EMBL" id="MBW0561198.1"/>
    </source>
</evidence>
<dbReference type="Proteomes" id="UP000765509">
    <property type="component" value="Unassembled WGS sequence"/>
</dbReference>
<gene>
    <name evidence="2" type="ORF">O181_100913</name>
</gene>
<protein>
    <submittedName>
        <fullName evidence="2">Uncharacterized protein</fullName>
    </submittedName>
</protein>
<accession>A0A9Q3PGL4</accession>
<reference evidence="2" key="1">
    <citation type="submission" date="2021-03" db="EMBL/GenBank/DDBJ databases">
        <title>Draft genome sequence of rust myrtle Austropuccinia psidii MF-1, a brazilian biotype.</title>
        <authorList>
            <person name="Quecine M.C."/>
            <person name="Pachon D.M.R."/>
            <person name="Bonatelli M.L."/>
            <person name="Correr F.H."/>
            <person name="Franceschini L.M."/>
            <person name="Leite T.F."/>
            <person name="Margarido G.R.A."/>
            <person name="Almeida C.A."/>
            <person name="Ferrarezi J.A."/>
            <person name="Labate C.A."/>
        </authorList>
    </citation>
    <scope>NUCLEOTIDE SEQUENCE</scope>
    <source>
        <strain evidence="2">MF-1</strain>
    </source>
</reference>
<feature type="compositionally biased region" description="Acidic residues" evidence="1">
    <location>
        <begin position="102"/>
        <end position="114"/>
    </location>
</feature>
<proteinExistence type="predicted"/>
<comment type="caution">
    <text evidence="2">The sequence shown here is derived from an EMBL/GenBank/DDBJ whole genome shotgun (WGS) entry which is preliminary data.</text>
</comment>
<dbReference type="EMBL" id="AVOT02070677">
    <property type="protein sequence ID" value="MBW0561198.1"/>
    <property type="molecule type" value="Genomic_DNA"/>
</dbReference>
<evidence type="ECO:0000256" key="1">
    <source>
        <dbReference type="SAM" id="MobiDB-lite"/>
    </source>
</evidence>
<feature type="region of interest" description="Disordered" evidence="1">
    <location>
        <begin position="102"/>
        <end position="133"/>
    </location>
</feature>
<sequence length="245" mass="28304">MPEEPEHAIKCRLKWSCTVDAISNTLKDLRKRTNIRKYSPYKRSSFKKKEPFRVDIKDQLKERVEEIPKKKNSCHNCGSKDQYANNCQKANKKLYAIEQVPEEESLTEDFESDSMGDCIRQDSDDEQDPKAEFQVEHQEEKQLEIQEIQFQAGMPKDTENKNLCKHTQDTQTFLVTPARRMAYINVTATKMTVCIENSQHPVTTMAIHPLGLPYGISMPYPIYGNLALSIIISQNGHFIFSGLLW</sequence>
<organism evidence="2 3">
    <name type="scientific">Austropuccinia psidii MF-1</name>
    <dbReference type="NCBI Taxonomy" id="1389203"/>
    <lineage>
        <taxon>Eukaryota</taxon>
        <taxon>Fungi</taxon>
        <taxon>Dikarya</taxon>
        <taxon>Basidiomycota</taxon>
        <taxon>Pucciniomycotina</taxon>
        <taxon>Pucciniomycetes</taxon>
        <taxon>Pucciniales</taxon>
        <taxon>Sphaerophragmiaceae</taxon>
        <taxon>Austropuccinia</taxon>
    </lineage>
</organism>
<dbReference type="AlphaFoldDB" id="A0A9Q3PGL4"/>
<evidence type="ECO:0000313" key="3">
    <source>
        <dbReference type="Proteomes" id="UP000765509"/>
    </source>
</evidence>